<keyword evidence="3" id="KW-1185">Reference proteome</keyword>
<dbReference type="PANTHER" id="PTHR34180">
    <property type="entry name" value="PEPTIDASE C45"/>
    <property type="match status" value="1"/>
</dbReference>
<evidence type="ECO:0000259" key="1">
    <source>
        <dbReference type="Pfam" id="PF03417"/>
    </source>
</evidence>
<feature type="non-terminal residue" evidence="2">
    <location>
        <position position="315"/>
    </location>
</feature>
<sequence length="315" mass="34814">ELLATHQREVPELLAELQGIASGCGLPFRIVLAVSLAEELSYFAPVEMGLRANRSADHCSDYAFCTAAHCADVHNEDGDLADGKLFTGFVRLGASNFTVLNYAGDLLGGMSAMAFNSHGLAFSLNWVGPASCDTRGLGRNFVSRLLLEATSWEEAREVISRRHAVGHNYQLMDFRRRQIANFEVAQEKVSERRILEPFFHANQYQTLEVPGQIINNSSSHRLARVAQLPKPQTPEDALRILGDQEDRSYPIFHDNLSHARGELSDWTLASVLFDLDKGSVELMAGNPASLKVQRRFLVPTGRPPSTGPRSKDVLI</sequence>
<dbReference type="InterPro" id="IPR047801">
    <property type="entry name" value="Peptidase_C45"/>
</dbReference>
<dbReference type="AlphaFoldDB" id="A0A813DIE3"/>
<comment type="caution">
    <text evidence="2">The sequence shown here is derived from an EMBL/GenBank/DDBJ whole genome shotgun (WGS) entry which is preliminary data.</text>
</comment>
<accession>A0A813DIE3</accession>
<dbReference type="InterPro" id="IPR005079">
    <property type="entry name" value="Peptidase_C45_hydrolase"/>
</dbReference>
<dbReference type="Gene3D" id="1.10.10.2120">
    <property type="match status" value="1"/>
</dbReference>
<dbReference type="Proteomes" id="UP000654075">
    <property type="component" value="Unassembled WGS sequence"/>
</dbReference>
<name>A0A813DIE3_POLGL</name>
<dbReference type="EMBL" id="CAJNNV010003281">
    <property type="protein sequence ID" value="CAE8588729.1"/>
    <property type="molecule type" value="Genomic_DNA"/>
</dbReference>
<dbReference type="OMA" id="DKYPIYM"/>
<dbReference type="OrthoDB" id="409388at2759"/>
<proteinExistence type="predicted"/>
<gene>
    <name evidence="2" type="ORF">PGLA1383_LOCUS7516</name>
</gene>
<evidence type="ECO:0000313" key="2">
    <source>
        <dbReference type="EMBL" id="CAE8588729.1"/>
    </source>
</evidence>
<dbReference type="PANTHER" id="PTHR34180:SF1">
    <property type="entry name" value="BETA-ALANYL-DOPAMINE_CARCININE HYDROLASE"/>
    <property type="match status" value="1"/>
</dbReference>
<protein>
    <recommendedName>
        <fullName evidence="1">Peptidase C45 hydrolase domain-containing protein</fullName>
    </recommendedName>
</protein>
<dbReference type="InterPro" id="IPR047794">
    <property type="entry name" value="C45_proenzyme-like"/>
</dbReference>
<dbReference type="NCBIfam" id="NF040521">
    <property type="entry name" value="C45_proenzyme"/>
    <property type="match status" value="1"/>
</dbReference>
<reference evidence="2" key="1">
    <citation type="submission" date="2021-02" db="EMBL/GenBank/DDBJ databases">
        <authorList>
            <person name="Dougan E. K."/>
            <person name="Rhodes N."/>
            <person name="Thang M."/>
            <person name="Chan C."/>
        </authorList>
    </citation>
    <scope>NUCLEOTIDE SEQUENCE</scope>
</reference>
<dbReference type="Gene3D" id="3.60.60.10">
    <property type="entry name" value="Penicillin V Acylase, Chain A"/>
    <property type="match status" value="1"/>
</dbReference>
<evidence type="ECO:0000313" key="3">
    <source>
        <dbReference type="Proteomes" id="UP000654075"/>
    </source>
</evidence>
<dbReference type="Pfam" id="PF03417">
    <property type="entry name" value="AAT"/>
    <property type="match status" value="1"/>
</dbReference>
<organism evidence="2 3">
    <name type="scientific">Polarella glacialis</name>
    <name type="common">Dinoflagellate</name>
    <dbReference type="NCBI Taxonomy" id="89957"/>
    <lineage>
        <taxon>Eukaryota</taxon>
        <taxon>Sar</taxon>
        <taxon>Alveolata</taxon>
        <taxon>Dinophyceae</taxon>
        <taxon>Suessiales</taxon>
        <taxon>Suessiaceae</taxon>
        <taxon>Polarella</taxon>
    </lineage>
</organism>
<feature type="domain" description="Peptidase C45 hydrolase" evidence="1">
    <location>
        <begin position="73"/>
        <end position="288"/>
    </location>
</feature>